<reference evidence="1 2" key="1">
    <citation type="journal article" date="2012" name="Genome Biol.">
        <title>Sequencing three crocodilian genomes to illuminate the evolution of archosaurs and amniotes.</title>
        <authorList>
            <person name="St John J.A."/>
            <person name="Braun E.L."/>
            <person name="Isberg S.R."/>
            <person name="Miles L.G."/>
            <person name="Chong A.Y."/>
            <person name="Gongora J."/>
            <person name="Dalzell P."/>
            <person name="Moran C."/>
            <person name="Bed'hom B."/>
            <person name="Abzhanov A."/>
            <person name="Burgess S.C."/>
            <person name="Cooksey A.M."/>
            <person name="Castoe T.A."/>
            <person name="Crawford N.G."/>
            <person name="Densmore L.D."/>
            <person name="Drew J.C."/>
            <person name="Edwards S.V."/>
            <person name="Faircloth B.C."/>
            <person name="Fujita M.K."/>
            <person name="Greenwold M.J."/>
            <person name="Hoffmann F.G."/>
            <person name="Howard J.M."/>
            <person name="Iguchi T."/>
            <person name="Janes D.E."/>
            <person name="Khan S.Y."/>
            <person name="Kohno S."/>
            <person name="de Koning A.J."/>
            <person name="Lance S.L."/>
            <person name="McCarthy F.M."/>
            <person name="McCormack J.E."/>
            <person name="Merchant M.E."/>
            <person name="Peterson D.G."/>
            <person name="Pollock D.D."/>
            <person name="Pourmand N."/>
            <person name="Raney B.J."/>
            <person name="Roessler K.A."/>
            <person name="Sanford J.R."/>
            <person name="Sawyer R.H."/>
            <person name="Schmidt C.J."/>
            <person name="Triplett E.W."/>
            <person name="Tuberville T.D."/>
            <person name="Venegas-Anaya M."/>
            <person name="Howard J.T."/>
            <person name="Jarvis E.D."/>
            <person name="Guillette L.J.Jr."/>
            <person name="Glenn T.C."/>
            <person name="Green R.E."/>
            <person name="Ray D.A."/>
        </authorList>
    </citation>
    <scope>NUCLEOTIDE SEQUENCE [LARGE SCALE GENOMIC DNA]</scope>
    <source>
        <strain evidence="1">KSC_2009_1</strain>
    </source>
</reference>
<evidence type="ECO:0000313" key="1">
    <source>
        <dbReference type="EMBL" id="KYO22688.1"/>
    </source>
</evidence>
<proteinExistence type="predicted"/>
<organism evidence="1 2">
    <name type="scientific">Alligator mississippiensis</name>
    <name type="common">American alligator</name>
    <dbReference type="NCBI Taxonomy" id="8496"/>
    <lineage>
        <taxon>Eukaryota</taxon>
        <taxon>Metazoa</taxon>
        <taxon>Chordata</taxon>
        <taxon>Craniata</taxon>
        <taxon>Vertebrata</taxon>
        <taxon>Euteleostomi</taxon>
        <taxon>Archelosauria</taxon>
        <taxon>Archosauria</taxon>
        <taxon>Crocodylia</taxon>
        <taxon>Alligatoridae</taxon>
        <taxon>Alligatorinae</taxon>
        <taxon>Alligator</taxon>
    </lineage>
</organism>
<accession>A0A151MDT9</accession>
<evidence type="ECO:0000313" key="2">
    <source>
        <dbReference type="Proteomes" id="UP000050525"/>
    </source>
</evidence>
<gene>
    <name evidence="1" type="ORF">Y1Q_0003196</name>
</gene>
<comment type="caution">
    <text evidence="1">The sequence shown here is derived from an EMBL/GenBank/DDBJ whole genome shotgun (WGS) entry which is preliminary data.</text>
</comment>
<dbReference type="Proteomes" id="UP000050525">
    <property type="component" value="Unassembled WGS sequence"/>
</dbReference>
<name>A0A151MDT9_ALLMI</name>
<protein>
    <submittedName>
        <fullName evidence="1">Uncharacterized protein</fullName>
    </submittedName>
</protein>
<sequence>MNKDSKNIESSNLGTSQANTINKECSSCLCCSHGTKAVINPATDQTFSLWCFLSSSKLRSALKGSPFLLQANIWTWERSCRTLRECHLRVTTTHHWSLPDMSAVSAVHQGLDPPVPAAGGGHRKLVGVEAGLAGGRHHPGNISGESIGLGILNLAEGLVQHCVELL</sequence>
<dbReference type="EMBL" id="AKHW03006231">
    <property type="protein sequence ID" value="KYO22688.1"/>
    <property type="molecule type" value="Genomic_DNA"/>
</dbReference>
<keyword evidence="2" id="KW-1185">Reference proteome</keyword>
<dbReference type="AlphaFoldDB" id="A0A151MDT9"/>